<evidence type="ECO:0000256" key="3">
    <source>
        <dbReference type="ARBA" id="ARBA00022679"/>
    </source>
</evidence>
<evidence type="ECO:0000259" key="5">
    <source>
        <dbReference type="Pfam" id="PF13439"/>
    </source>
</evidence>
<dbReference type="GO" id="GO:1901137">
    <property type="term" value="P:carbohydrate derivative biosynthetic process"/>
    <property type="evidence" value="ECO:0007669"/>
    <property type="project" value="UniProtKB-ARBA"/>
</dbReference>
<evidence type="ECO:0000313" key="7">
    <source>
        <dbReference type="Proteomes" id="UP000718281"/>
    </source>
</evidence>
<name>A0A935CDQ3_9MICO</name>
<gene>
    <name evidence="6" type="ORF">IPF40_08765</name>
</gene>
<keyword evidence="2" id="KW-0328">Glycosyltransferase</keyword>
<dbReference type="CDD" id="cd03801">
    <property type="entry name" value="GT4_PimA-like"/>
    <property type="match status" value="1"/>
</dbReference>
<dbReference type="Pfam" id="PF13439">
    <property type="entry name" value="Glyco_transf_4"/>
    <property type="match status" value="1"/>
</dbReference>
<reference evidence="6 7" key="1">
    <citation type="submission" date="2020-10" db="EMBL/GenBank/DDBJ databases">
        <title>Connecting structure to function with the recovery of over 1000 high-quality activated sludge metagenome-assembled genomes encoding full-length rRNA genes using long-read sequencing.</title>
        <authorList>
            <person name="Singleton C.M."/>
            <person name="Petriglieri F."/>
            <person name="Kristensen J.M."/>
            <person name="Kirkegaard R.H."/>
            <person name="Michaelsen T.Y."/>
            <person name="Andersen M.H."/>
            <person name="Karst S.M."/>
            <person name="Dueholm M.S."/>
            <person name="Nielsen P.H."/>
            <person name="Albertsen M."/>
        </authorList>
    </citation>
    <scope>NUCLEOTIDE SEQUENCE [LARGE SCALE GENOMIC DNA]</scope>
    <source>
        <strain evidence="6">AalE_18-Q3-R2-46_BAT3C.188</strain>
    </source>
</reference>
<dbReference type="PANTHER" id="PTHR45947:SF3">
    <property type="entry name" value="SULFOQUINOVOSYL TRANSFERASE SQD2"/>
    <property type="match status" value="1"/>
</dbReference>
<protein>
    <recommendedName>
        <fullName evidence="1">D-inositol 3-phosphate glycosyltransferase</fullName>
    </recommendedName>
</protein>
<dbReference type="Pfam" id="PF00534">
    <property type="entry name" value="Glycos_transf_1"/>
    <property type="match status" value="1"/>
</dbReference>
<dbReference type="GO" id="GO:0016758">
    <property type="term" value="F:hexosyltransferase activity"/>
    <property type="evidence" value="ECO:0007669"/>
    <property type="project" value="TreeGrafter"/>
</dbReference>
<sequence>MTDGRHRVALVTSSFHPHVGGVEEHVRQVALALRAQGHDVVVWTVDRGEHLGVQTVDGVLVRYLPTPLPSATPTGVARFARVAPAAWHAWREALRADRPQVLHVHCFGPNGVYAAALARTTRTPLVVSGHGETFMDPAAFADAMLLRRGLRVALRRAAAVTGVSEVVLADLRERFGLVGGSVVPNGVPEAPPLSPLGAERPTSTPVIAAVGRLERVKGFDLLIDALPLVRDHLPGARLRLGGSGSEQAALVAQVERLGQGGAVTLLGSLAPEQVAAEMAAADVVVVPSRREAFGIVLLEAWRSGTALIAPNYDGPADLVRDGVDGLLVDPTDGPALAAAIVRVLTDPGLASRLSVAGLVAVQRYSWPNVASAYEVLYREQPPARRPWWRSPSR</sequence>
<dbReference type="InterPro" id="IPR028098">
    <property type="entry name" value="Glyco_trans_4-like_N"/>
</dbReference>
<feature type="domain" description="Glycosyl transferase family 1" evidence="4">
    <location>
        <begin position="201"/>
        <end position="354"/>
    </location>
</feature>
<dbReference type="AlphaFoldDB" id="A0A935CDQ3"/>
<evidence type="ECO:0000313" key="6">
    <source>
        <dbReference type="EMBL" id="MBK6301129.1"/>
    </source>
</evidence>
<evidence type="ECO:0000259" key="4">
    <source>
        <dbReference type="Pfam" id="PF00534"/>
    </source>
</evidence>
<dbReference type="InterPro" id="IPR050194">
    <property type="entry name" value="Glycosyltransferase_grp1"/>
</dbReference>
<accession>A0A935CDQ3</accession>
<feature type="domain" description="Glycosyltransferase subfamily 4-like N-terminal" evidence="5">
    <location>
        <begin position="19"/>
        <end position="188"/>
    </location>
</feature>
<keyword evidence="3" id="KW-0808">Transferase</keyword>
<evidence type="ECO:0000256" key="2">
    <source>
        <dbReference type="ARBA" id="ARBA00022676"/>
    </source>
</evidence>
<dbReference type="EMBL" id="JADIXZ010000004">
    <property type="protein sequence ID" value="MBK6301129.1"/>
    <property type="molecule type" value="Genomic_DNA"/>
</dbReference>
<dbReference type="Gene3D" id="3.40.50.2000">
    <property type="entry name" value="Glycogen Phosphorylase B"/>
    <property type="match status" value="2"/>
</dbReference>
<dbReference type="SUPFAM" id="SSF53756">
    <property type="entry name" value="UDP-Glycosyltransferase/glycogen phosphorylase"/>
    <property type="match status" value="1"/>
</dbReference>
<proteinExistence type="predicted"/>
<organism evidence="6 7">
    <name type="scientific">Candidatus Phosphoribacter hodrii</name>
    <dbReference type="NCBI Taxonomy" id="2953743"/>
    <lineage>
        <taxon>Bacteria</taxon>
        <taxon>Bacillati</taxon>
        <taxon>Actinomycetota</taxon>
        <taxon>Actinomycetes</taxon>
        <taxon>Micrococcales</taxon>
        <taxon>Dermatophilaceae</taxon>
        <taxon>Candidatus Phosphoribacter</taxon>
    </lineage>
</organism>
<dbReference type="InterPro" id="IPR001296">
    <property type="entry name" value="Glyco_trans_1"/>
</dbReference>
<evidence type="ECO:0000256" key="1">
    <source>
        <dbReference type="ARBA" id="ARBA00021292"/>
    </source>
</evidence>
<dbReference type="Proteomes" id="UP000718281">
    <property type="component" value="Unassembled WGS sequence"/>
</dbReference>
<comment type="caution">
    <text evidence="6">The sequence shown here is derived from an EMBL/GenBank/DDBJ whole genome shotgun (WGS) entry which is preliminary data.</text>
</comment>
<dbReference type="PANTHER" id="PTHR45947">
    <property type="entry name" value="SULFOQUINOVOSYL TRANSFERASE SQD2"/>
    <property type="match status" value="1"/>
</dbReference>